<evidence type="ECO:0000313" key="4">
    <source>
        <dbReference type="EMBL" id="MTE16383.1"/>
    </source>
</evidence>
<feature type="DNA-binding region" description="H-T-H motif" evidence="2">
    <location>
        <begin position="37"/>
        <end position="56"/>
    </location>
</feature>
<feature type="domain" description="HTH tetR-type" evidence="3">
    <location>
        <begin position="15"/>
        <end position="74"/>
    </location>
</feature>
<protein>
    <submittedName>
        <fullName evidence="4">TetR family transcriptional regulator</fullName>
    </submittedName>
</protein>
<sequence length="235" mass="25804">MYASPVVRSSARSRVVTREDIVDAAIRVIDRAGPRPSMDDIAREAQITKPRLYRQFADKGDLFTEIAARMSRRAFSAAGADMTLMLQPPRVALRRVFTEYAHGILEHPNVFRYLGQAPVLRQSGAGVLQLDLGREAARRLEKLARSVAQAVPLDTAGVDYLSRALVGAVVSITDLWLSDSDAPTGEQTAEFIDQATELVWGLIDGFLRRQGVEVDADTPIFATFAEVNQSRSGDC</sequence>
<keyword evidence="1 2" id="KW-0238">DNA-binding</keyword>
<evidence type="ECO:0000259" key="3">
    <source>
        <dbReference type="PROSITE" id="PS50977"/>
    </source>
</evidence>
<dbReference type="EMBL" id="WMBB01000014">
    <property type="protein sequence ID" value="MTE16383.1"/>
    <property type="molecule type" value="Genomic_DNA"/>
</dbReference>
<dbReference type="GO" id="GO:0000976">
    <property type="term" value="F:transcription cis-regulatory region binding"/>
    <property type="evidence" value="ECO:0007669"/>
    <property type="project" value="TreeGrafter"/>
</dbReference>
<evidence type="ECO:0000256" key="1">
    <source>
        <dbReference type="ARBA" id="ARBA00023125"/>
    </source>
</evidence>
<dbReference type="GO" id="GO:0003700">
    <property type="term" value="F:DNA-binding transcription factor activity"/>
    <property type="evidence" value="ECO:0007669"/>
    <property type="project" value="TreeGrafter"/>
</dbReference>
<name>A0A6I3L085_9NOCA</name>
<dbReference type="Pfam" id="PF00440">
    <property type="entry name" value="TetR_N"/>
    <property type="match status" value="1"/>
</dbReference>
<accession>A0A6I3L085</accession>
<evidence type="ECO:0000313" key="5">
    <source>
        <dbReference type="Proteomes" id="UP000432464"/>
    </source>
</evidence>
<dbReference type="InterPro" id="IPR001647">
    <property type="entry name" value="HTH_TetR"/>
</dbReference>
<dbReference type="PANTHER" id="PTHR30055">
    <property type="entry name" value="HTH-TYPE TRANSCRIPTIONAL REGULATOR RUTR"/>
    <property type="match status" value="1"/>
</dbReference>
<dbReference type="InterPro" id="IPR036271">
    <property type="entry name" value="Tet_transcr_reg_TetR-rel_C_sf"/>
</dbReference>
<proteinExistence type="predicted"/>
<dbReference type="InterPro" id="IPR050109">
    <property type="entry name" value="HTH-type_TetR-like_transc_reg"/>
</dbReference>
<evidence type="ECO:0000256" key="2">
    <source>
        <dbReference type="PROSITE-ProRule" id="PRU00335"/>
    </source>
</evidence>
<organism evidence="4 5">
    <name type="scientific">Nocardia aurantiaca</name>
    <dbReference type="NCBI Taxonomy" id="2675850"/>
    <lineage>
        <taxon>Bacteria</taxon>
        <taxon>Bacillati</taxon>
        <taxon>Actinomycetota</taxon>
        <taxon>Actinomycetes</taxon>
        <taxon>Mycobacteriales</taxon>
        <taxon>Nocardiaceae</taxon>
        <taxon>Nocardia</taxon>
    </lineage>
</organism>
<dbReference type="PANTHER" id="PTHR30055:SF160">
    <property type="entry name" value="TRANSCRIPTIONAL REGULATORY PROTEIN (PROBABLY ASNC-FAMILY)-RELATED"/>
    <property type="match status" value="1"/>
</dbReference>
<dbReference type="Gene3D" id="1.10.357.10">
    <property type="entry name" value="Tetracycline Repressor, domain 2"/>
    <property type="match status" value="1"/>
</dbReference>
<dbReference type="PROSITE" id="PS50977">
    <property type="entry name" value="HTH_TETR_2"/>
    <property type="match status" value="1"/>
</dbReference>
<dbReference type="AlphaFoldDB" id="A0A6I3L085"/>
<dbReference type="Proteomes" id="UP000432464">
    <property type="component" value="Unassembled WGS sequence"/>
</dbReference>
<keyword evidence="5" id="KW-1185">Reference proteome</keyword>
<dbReference type="InterPro" id="IPR009057">
    <property type="entry name" value="Homeodomain-like_sf"/>
</dbReference>
<reference evidence="4 5" key="1">
    <citation type="submission" date="2019-11" db="EMBL/GenBank/DDBJ databases">
        <title>Nocardia sp. nov. CT2-14 isolated from soil.</title>
        <authorList>
            <person name="Kanchanasin P."/>
            <person name="Tanasupawat S."/>
            <person name="Yuki M."/>
            <person name="Kudo T."/>
        </authorList>
    </citation>
    <scope>NUCLEOTIDE SEQUENCE [LARGE SCALE GENOMIC DNA]</scope>
    <source>
        <strain evidence="4 5">CT2-14</strain>
    </source>
</reference>
<dbReference type="SUPFAM" id="SSF48498">
    <property type="entry name" value="Tetracyclin repressor-like, C-terminal domain"/>
    <property type="match status" value="1"/>
</dbReference>
<dbReference type="SUPFAM" id="SSF46689">
    <property type="entry name" value="Homeodomain-like"/>
    <property type="match status" value="1"/>
</dbReference>
<comment type="caution">
    <text evidence="4">The sequence shown here is derived from an EMBL/GenBank/DDBJ whole genome shotgun (WGS) entry which is preliminary data.</text>
</comment>
<gene>
    <name evidence="4" type="ORF">GLP40_26910</name>
</gene>